<gene>
    <name evidence="1" type="ORF">UR61_C0027G0003</name>
</gene>
<comment type="caution">
    <text evidence="1">The sequence shown here is derived from an EMBL/GenBank/DDBJ whole genome shotgun (WGS) entry which is preliminary data.</text>
</comment>
<organism evidence="1 2">
    <name type="scientific">candidate division WS6 bacterium GW2011_GWE1_34_7</name>
    <dbReference type="NCBI Taxonomy" id="1619093"/>
    <lineage>
        <taxon>Bacteria</taxon>
        <taxon>Candidatus Dojkabacteria</taxon>
    </lineage>
</organism>
<reference evidence="1 2" key="1">
    <citation type="journal article" date="2015" name="Nature">
        <title>rRNA introns, odd ribosomes, and small enigmatic genomes across a large radiation of phyla.</title>
        <authorList>
            <person name="Brown C.T."/>
            <person name="Hug L.A."/>
            <person name="Thomas B.C."/>
            <person name="Sharon I."/>
            <person name="Castelle C.J."/>
            <person name="Singh A."/>
            <person name="Wilkins M.J."/>
            <person name="Williams K.H."/>
            <person name="Banfield J.F."/>
        </authorList>
    </citation>
    <scope>NUCLEOTIDE SEQUENCE [LARGE SCALE GENOMIC DNA]</scope>
</reference>
<dbReference type="Proteomes" id="UP000033866">
    <property type="component" value="Unassembled WGS sequence"/>
</dbReference>
<protein>
    <submittedName>
        <fullName evidence="1">Uncharacterized protein</fullName>
    </submittedName>
</protein>
<sequence length="124" mass="14597">MDSIKDILNQLKQDNEQEVDEKQPSLLDTKQLATNPNKLFGNKHKYVSTEYQVYGLRLAGKLGDKERATMYIKWAKEKPRAILEIAYSFAIDYPNAKDRSRIFMWKVKELENERKEGKIQEDTK</sequence>
<evidence type="ECO:0000313" key="1">
    <source>
        <dbReference type="EMBL" id="KKP65303.1"/>
    </source>
</evidence>
<evidence type="ECO:0000313" key="2">
    <source>
        <dbReference type="Proteomes" id="UP000033866"/>
    </source>
</evidence>
<dbReference type="AlphaFoldDB" id="A0A0G0B7E2"/>
<dbReference type="EMBL" id="LBPV01000027">
    <property type="protein sequence ID" value="KKP65303.1"/>
    <property type="molecule type" value="Genomic_DNA"/>
</dbReference>
<name>A0A0G0B7E2_9BACT</name>
<proteinExistence type="predicted"/>
<accession>A0A0G0B7E2</accession>